<dbReference type="GO" id="GO:0005737">
    <property type="term" value="C:cytoplasm"/>
    <property type="evidence" value="ECO:0007669"/>
    <property type="project" value="TreeGrafter"/>
</dbReference>
<evidence type="ECO:0000256" key="2">
    <source>
        <dbReference type="ARBA" id="ARBA00023002"/>
    </source>
</evidence>
<dbReference type="Proteomes" id="UP000078046">
    <property type="component" value="Unassembled WGS sequence"/>
</dbReference>
<keyword evidence="2" id="KW-0560">Oxidoreductase</keyword>
<gene>
    <name evidence="4" type="ORF">A3Q56_02989</name>
</gene>
<reference evidence="4 5" key="1">
    <citation type="submission" date="2016-04" db="EMBL/GenBank/DDBJ databases">
        <title>The genome of Intoshia linei affirms orthonectids as highly simplified spiralians.</title>
        <authorList>
            <person name="Mikhailov K.V."/>
            <person name="Slusarev G.S."/>
            <person name="Nikitin M.A."/>
            <person name="Logacheva M.D."/>
            <person name="Penin A."/>
            <person name="Aleoshin V."/>
            <person name="Panchin Y.V."/>
        </authorList>
    </citation>
    <scope>NUCLEOTIDE SEQUENCE [LARGE SCALE GENOMIC DNA]</scope>
    <source>
        <strain evidence="4">Intl2013</strain>
        <tissue evidence="4">Whole animal</tissue>
    </source>
</reference>
<proteinExistence type="inferred from homology"/>
<dbReference type="Gene3D" id="3.40.605.10">
    <property type="entry name" value="Aldehyde Dehydrogenase, Chain A, domain 1"/>
    <property type="match status" value="1"/>
</dbReference>
<dbReference type="GO" id="GO:0006081">
    <property type="term" value="P:aldehyde metabolic process"/>
    <property type="evidence" value="ECO:0007669"/>
    <property type="project" value="InterPro"/>
</dbReference>
<dbReference type="Gene3D" id="3.40.309.10">
    <property type="entry name" value="Aldehyde Dehydrogenase, Chain A, domain 2"/>
    <property type="match status" value="1"/>
</dbReference>
<evidence type="ECO:0000256" key="1">
    <source>
        <dbReference type="ARBA" id="ARBA00009986"/>
    </source>
</evidence>
<dbReference type="OrthoDB" id="440325at2759"/>
<evidence type="ECO:0000313" key="5">
    <source>
        <dbReference type="Proteomes" id="UP000078046"/>
    </source>
</evidence>
<accession>A0A177B6L4</accession>
<sequence>MAARRIIWGKCLNAGQVCISPDYVLCSSRIMNLLKTEMEKYITQFYTDDVKSSADYGRILNEKFFDKIINKIKKSNLDVPECDRESLYIKPTVYANVSPDSEIMKEEIFAPVLPLIECNSFTEAIEFINKIPKPLAIYLFTYNDEIKNSFLLKTSSGGFCLNDVIMQNSVNNLPFGGVGASGIGRYGGYSGFKQFSNMRSVLERCSLFHQVREPPYTDKSIKILNWLMRKPRKGVLNWIKSWNM</sequence>
<keyword evidence="5" id="KW-1185">Reference proteome</keyword>
<protein>
    <recommendedName>
        <fullName evidence="3">Aldehyde dehydrogenase domain-containing protein</fullName>
    </recommendedName>
</protein>
<dbReference type="Pfam" id="PF00171">
    <property type="entry name" value="Aldedh"/>
    <property type="match status" value="1"/>
</dbReference>
<dbReference type="EMBL" id="LWCA01000315">
    <property type="protein sequence ID" value="OAF69231.1"/>
    <property type="molecule type" value="Genomic_DNA"/>
</dbReference>
<dbReference type="InterPro" id="IPR016161">
    <property type="entry name" value="Ald_DH/histidinol_DH"/>
</dbReference>
<dbReference type="InterPro" id="IPR012394">
    <property type="entry name" value="Aldehyde_DH_NAD(P)"/>
</dbReference>
<name>A0A177B6L4_9BILA</name>
<dbReference type="PANTHER" id="PTHR43570">
    <property type="entry name" value="ALDEHYDE DEHYDROGENASE"/>
    <property type="match status" value="1"/>
</dbReference>
<evidence type="ECO:0000313" key="4">
    <source>
        <dbReference type="EMBL" id="OAF69231.1"/>
    </source>
</evidence>
<dbReference type="PANTHER" id="PTHR43570:SF16">
    <property type="entry name" value="ALDEHYDE DEHYDROGENASE TYPE III, ISOFORM Q"/>
    <property type="match status" value="1"/>
</dbReference>
<feature type="domain" description="Aldehyde dehydrogenase" evidence="3">
    <location>
        <begin position="2"/>
        <end position="201"/>
    </location>
</feature>
<dbReference type="AlphaFoldDB" id="A0A177B6L4"/>
<comment type="caution">
    <text evidence="4">The sequence shown here is derived from an EMBL/GenBank/DDBJ whole genome shotgun (WGS) entry which is preliminary data.</text>
</comment>
<dbReference type="InterPro" id="IPR016163">
    <property type="entry name" value="Ald_DH_C"/>
</dbReference>
<dbReference type="SUPFAM" id="SSF53720">
    <property type="entry name" value="ALDH-like"/>
    <property type="match status" value="1"/>
</dbReference>
<comment type="similarity">
    <text evidence="1">Belongs to the aldehyde dehydrogenase family.</text>
</comment>
<dbReference type="InterPro" id="IPR015590">
    <property type="entry name" value="Aldehyde_DH_dom"/>
</dbReference>
<dbReference type="InterPro" id="IPR016162">
    <property type="entry name" value="Ald_DH_N"/>
</dbReference>
<dbReference type="GO" id="GO:0004029">
    <property type="term" value="F:aldehyde dehydrogenase (NAD+) activity"/>
    <property type="evidence" value="ECO:0007669"/>
    <property type="project" value="TreeGrafter"/>
</dbReference>
<organism evidence="4 5">
    <name type="scientific">Intoshia linei</name>
    <dbReference type="NCBI Taxonomy" id="1819745"/>
    <lineage>
        <taxon>Eukaryota</taxon>
        <taxon>Metazoa</taxon>
        <taxon>Spiralia</taxon>
        <taxon>Lophotrochozoa</taxon>
        <taxon>Mesozoa</taxon>
        <taxon>Orthonectida</taxon>
        <taxon>Rhopaluridae</taxon>
        <taxon>Intoshia</taxon>
    </lineage>
</organism>
<evidence type="ECO:0000259" key="3">
    <source>
        <dbReference type="Pfam" id="PF00171"/>
    </source>
</evidence>
<dbReference type="FunFam" id="3.40.309.10:FF:000003">
    <property type="entry name" value="Aldehyde dehydrogenase"/>
    <property type="match status" value="1"/>
</dbReference>